<protein>
    <submittedName>
        <fullName evidence="1">AlNc14C174G8084 protein</fullName>
    </submittedName>
</protein>
<dbReference type="AlphaFoldDB" id="F0WNS2"/>
<proteinExistence type="predicted"/>
<reference evidence="1" key="2">
    <citation type="submission" date="2011-02" db="EMBL/GenBank/DDBJ databases">
        <authorList>
            <person name="MacLean D."/>
        </authorList>
    </citation>
    <scope>NUCLEOTIDE SEQUENCE</scope>
</reference>
<dbReference type="InterPro" id="IPR021109">
    <property type="entry name" value="Peptidase_aspartic_dom_sf"/>
</dbReference>
<dbReference type="EMBL" id="FR824219">
    <property type="protein sequence ID" value="CCA22964.1"/>
    <property type="molecule type" value="Genomic_DNA"/>
</dbReference>
<accession>F0WNS2</accession>
<organism evidence="1">
    <name type="scientific">Albugo laibachii Nc14</name>
    <dbReference type="NCBI Taxonomy" id="890382"/>
    <lineage>
        <taxon>Eukaryota</taxon>
        <taxon>Sar</taxon>
        <taxon>Stramenopiles</taxon>
        <taxon>Oomycota</taxon>
        <taxon>Peronosporomycetes</taxon>
        <taxon>Albuginales</taxon>
        <taxon>Albuginaceae</taxon>
        <taxon>Albugo</taxon>
    </lineage>
</organism>
<name>F0WNS2_9STRA</name>
<sequence>MGAAAKKVIREKYPHIHNSYSSLSGVYQINNRTTGLYRDTIIDARRYNNLMFSFTLSDAYIPQLNISDALDSKSSLVWPLTERYLHALGPFRADITAKRTFSTKVLGINQDVLFDYGMLMSVVQHGVFKEIVEDIFGADGAHDHKNFPCDLVRDRKLLKIDLKLNDRESLQSLKHKPHREHALPEPLTFSSSAYILEKSNKEKMHKTHSYNGKEKCEVSSLCSLEIQANHSKDQHEWIFGAHLARSFRTEMHYNDGTFWIGFERI</sequence>
<dbReference type="Gene3D" id="2.40.70.10">
    <property type="entry name" value="Acid Proteases"/>
    <property type="match status" value="1"/>
</dbReference>
<gene>
    <name evidence="1" type="primary">AlNc14C174G8084</name>
    <name evidence="1" type="ORF">ALNC14_091070</name>
</gene>
<dbReference type="HOGENOM" id="CLU_1051380_0_0_1"/>
<evidence type="ECO:0000313" key="1">
    <source>
        <dbReference type="EMBL" id="CCA22964.1"/>
    </source>
</evidence>
<reference evidence="1" key="1">
    <citation type="journal article" date="2011" name="PLoS Biol.">
        <title>Gene gain and loss during evolution of obligate parasitism in the white rust pathogen of Arabidopsis thaliana.</title>
        <authorList>
            <person name="Kemen E."/>
            <person name="Gardiner A."/>
            <person name="Schultz-Larsen T."/>
            <person name="Kemen A.C."/>
            <person name="Balmuth A.L."/>
            <person name="Robert-Seilaniantz A."/>
            <person name="Bailey K."/>
            <person name="Holub E."/>
            <person name="Studholme D.J."/>
            <person name="Maclean D."/>
            <person name="Jones J.D."/>
        </authorList>
    </citation>
    <scope>NUCLEOTIDE SEQUENCE</scope>
</reference>